<dbReference type="InterPro" id="IPR004399">
    <property type="entry name" value="HMP/HMP-P_kinase_dom"/>
</dbReference>
<gene>
    <name evidence="13" type="primary">thiD</name>
    <name evidence="13" type="ORF">KS407_00860</name>
</gene>
<dbReference type="InterPro" id="IPR029056">
    <property type="entry name" value="Ribokinase-like"/>
</dbReference>
<feature type="domain" description="Pyridoxamine kinase/Phosphomethylpyrimidine kinase" evidence="12">
    <location>
        <begin position="12"/>
        <end position="259"/>
    </location>
</feature>
<sequence>MISRALTIAGSDSGGGAGIQADLKTFQELGVFGMSAITAITAQNTLGVQGVYPVELEGLEQQITSVADDIGVDAVKTGMLFDEPRIKLVAEKIKHYQWNNVVVDPVMIAKGGASLLTENSTKALINELLPLATVATPNIPEAEAIVGREITSIDDRKQAAKDFLSMGVKSVVIKGGHDSDGHSEATTDLFFDGSTYHYFQYPRVDTKNTHGTGCSFASAITAELAKGTPLMEAVLKAKRFIHLAIIHSLNIGGGHGPTHHGAHRQYETKELDSKLEGKTWHESALTK</sequence>
<evidence type="ECO:0000259" key="12">
    <source>
        <dbReference type="Pfam" id="PF08543"/>
    </source>
</evidence>
<evidence type="ECO:0000256" key="9">
    <source>
        <dbReference type="ARBA" id="ARBA00037917"/>
    </source>
</evidence>
<dbReference type="GO" id="GO:0008902">
    <property type="term" value="F:hydroxymethylpyrimidine kinase activity"/>
    <property type="evidence" value="ECO:0007669"/>
    <property type="project" value="UniProtKB-EC"/>
</dbReference>
<keyword evidence="13" id="KW-0808">Transferase</keyword>
<evidence type="ECO:0000256" key="3">
    <source>
        <dbReference type="ARBA" id="ARBA00004769"/>
    </source>
</evidence>
<evidence type="ECO:0000313" key="14">
    <source>
        <dbReference type="Proteomes" id="UP000790580"/>
    </source>
</evidence>
<keyword evidence="14" id="KW-1185">Reference proteome</keyword>
<evidence type="ECO:0000256" key="11">
    <source>
        <dbReference type="ARBA" id="ARBA00043176"/>
    </source>
</evidence>
<evidence type="ECO:0000256" key="7">
    <source>
        <dbReference type="ARBA" id="ARBA00019161"/>
    </source>
</evidence>
<dbReference type="CDD" id="cd01169">
    <property type="entry name" value="HMPP_kinase"/>
    <property type="match status" value="1"/>
</dbReference>
<keyword evidence="13" id="KW-0418">Kinase</keyword>
<dbReference type="Pfam" id="PF08543">
    <property type="entry name" value="Phos_pyr_kin"/>
    <property type="match status" value="1"/>
</dbReference>
<evidence type="ECO:0000256" key="1">
    <source>
        <dbReference type="ARBA" id="ARBA00000151"/>
    </source>
</evidence>
<dbReference type="EC" id="2.7.1.49" evidence="5"/>
<dbReference type="NCBIfam" id="TIGR00097">
    <property type="entry name" value="HMP-P_kinase"/>
    <property type="match status" value="1"/>
</dbReference>
<evidence type="ECO:0000256" key="4">
    <source>
        <dbReference type="ARBA" id="ARBA00009879"/>
    </source>
</evidence>
<dbReference type="RefSeq" id="WP_088073576.1">
    <property type="nucleotide sequence ID" value="NZ_JAHQCR010000009.1"/>
</dbReference>
<evidence type="ECO:0000256" key="5">
    <source>
        <dbReference type="ARBA" id="ARBA00012135"/>
    </source>
</evidence>
<dbReference type="InterPro" id="IPR013749">
    <property type="entry name" value="PM/HMP-P_kinase-1"/>
</dbReference>
<accession>A0ABS6JNC9</accession>
<comment type="catalytic activity">
    <reaction evidence="1">
        <text>4-amino-5-hydroxymethyl-2-methylpyrimidine + ATP = 4-amino-2-methyl-5-(phosphooxymethyl)pyrimidine + ADP + H(+)</text>
        <dbReference type="Rhea" id="RHEA:23096"/>
        <dbReference type="ChEBI" id="CHEBI:15378"/>
        <dbReference type="ChEBI" id="CHEBI:16892"/>
        <dbReference type="ChEBI" id="CHEBI:30616"/>
        <dbReference type="ChEBI" id="CHEBI:58354"/>
        <dbReference type="ChEBI" id="CHEBI:456216"/>
        <dbReference type="EC" id="2.7.1.49"/>
    </reaction>
</comment>
<dbReference type="EMBL" id="JAHQCR010000009">
    <property type="protein sequence ID" value="MBU9719988.1"/>
    <property type="molecule type" value="Genomic_DNA"/>
</dbReference>
<dbReference type="PANTHER" id="PTHR20858:SF17">
    <property type="entry name" value="HYDROXYMETHYLPYRIMIDINE_PHOSPHOMETHYLPYRIMIDINE KINASE THI20-RELATED"/>
    <property type="match status" value="1"/>
</dbReference>
<dbReference type="EC" id="2.7.4.7" evidence="6"/>
<dbReference type="Gene3D" id="3.40.1190.20">
    <property type="match status" value="1"/>
</dbReference>
<evidence type="ECO:0000256" key="6">
    <source>
        <dbReference type="ARBA" id="ARBA00012963"/>
    </source>
</evidence>
<comment type="pathway">
    <text evidence="9">Cofactor biosynthesis; thiamine diphosphate biosynthesis; 4-amino-2-methyl-5-diphosphomethylpyrimidine from 5-amino-1-(5-phospho-D-ribosyl)imidazole: step 2/3.</text>
</comment>
<dbReference type="GO" id="GO:0008972">
    <property type="term" value="F:phosphomethylpyrimidine kinase activity"/>
    <property type="evidence" value="ECO:0007669"/>
    <property type="project" value="UniProtKB-EC"/>
</dbReference>
<organism evidence="13 14">
    <name type="scientific">Evansella alkalicola</name>
    <dbReference type="NCBI Taxonomy" id="745819"/>
    <lineage>
        <taxon>Bacteria</taxon>
        <taxon>Bacillati</taxon>
        <taxon>Bacillota</taxon>
        <taxon>Bacilli</taxon>
        <taxon>Bacillales</taxon>
        <taxon>Bacillaceae</taxon>
        <taxon>Evansella</taxon>
    </lineage>
</organism>
<comment type="caution">
    <text evidence="13">The sequence shown here is derived from an EMBL/GenBank/DDBJ whole genome shotgun (WGS) entry which is preliminary data.</text>
</comment>
<evidence type="ECO:0000256" key="2">
    <source>
        <dbReference type="ARBA" id="ARBA00000565"/>
    </source>
</evidence>
<reference evidence="13 14" key="1">
    <citation type="submission" date="2021-06" db="EMBL/GenBank/DDBJ databases">
        <title>Bacillus sp. RD4P76, an endophyte from a halophyte.</title>
        <authorList>
            <person name="Sun J.-Q."/>
        </authorList>
    </citation>
    <scope>NUCLEOTIDE SEQUENCE [LARGE SCALE GENOMIC DNA]</scope>
    <source>
        <strain evidence="13 14">JCM 17098</strain>
    </source>
</reference>
<comment type="similarity">
    <text evidence="4">Belongs to the ThiD family.</text>
</comment>
<evidence type="ECO:0000313" key="13">
    <source>
        <dbReference type="EMBL" id="MBU9719988.1"/>
    </source>
</evidence>
<keyword evidence="8" id="KW-0784">Thiamine biosynthesis</keyword>
<evidence type="ECO:0000256" key="10">
    <source>
        <dbReference type="ARBA" id="ARBA00042102"/>
    </source>
</evidence>
<name>A0ABS6JNC9_9BACI</name>
<protein>
    <recommendedName>
        <fullName evidence="7">Hydroxymethylpyrimidine/phosphomethylpyrimidine kinase</fullName>
        <ecNumber evidence="5">2.7.1.49</ecNumber>
        <ecNumber evidence="6">2.7.4.7</ecNumber>
    </recommendedName>
    <alternativeName>
        <fullName evidence="10">Hydroxymethylpyrimidine kinase</fullName>
    </alternativeName>
    <alternativeName>
        <fullName evidence="11">Hydroxymethylpyrimidine phosphate kinase</fullName>
    </alternativeName>
</protein>
<comment type="pathway">
    <text evidence="3">Cofactor biosynthesis; thiamine diphosphate biosynthesis; 4-amino-2-methyl-5-diphosphomethylpyrimidine from 5-amino-1-(5-phospho-D-ribosyl)imidazole: step 3/3.</text>
</comment>
<dbReference type="SUPFAM" id="SSF53613">
    <property type="entry name" value="Ribokinase-like"/>
    <property type="match status" value="1"/>
</dbReference>
<evidence type="ECO:0000256" key="8">
    <source>
        <dbReference type="ARBA" id="ARBA00022977"/>
    </source>
</evidence>
<dbReference type="Proteomes" id="UP000790580">
    <property type="component" value="Unassembled WGS sequence"/>
</dbReference>
<proteinExistence type="inferred from homology"/>
<comment type="catalytic activity">
    <reaction evidence="2">
        <text>4-amino-2-methyl-5-(phosphooxymethyl)pyrimidine + ATP = 4-amino-2-methyl-5-(diphosphooxymethyl)pyrimidine + ADP</text>
        <dbReference type="Rhea" id="RHEA:19893"/>
        <dbReference type="ChEBI" id="CHEBI:30616"/>
        <dbReference type="ChEBI" id="CHEBI:57841"/>
        <dbReference type="ChEBI" id="CHEBI:58354"/>
        <dbReference type="ChEBI" id="CHEBI:456216"/>
        <dbReference type="EC" id="2.7.4.7"/>
    </reaction>
</comment>
<dbReference type="PANTHER" id="PTHR20858">
    <property type="entry name" value="PHOSPHOMETHYLPYRIMIDINE KINASE"/>
    <property type="match status" value="1"/>
</dbReference>